<dbReference type="PANTHER" id="PTHR20856">
    <property type="entry name" value="DNA-DIRECTED RNA POLYMERASE I SUBUNIT 2"/>
    <property type="match status" value="1"/>
</dbReference>
<dbReference type="Gene3D" id="2.40.270.10">
    <property type="entry name" value="DNA-directed RNA polymerase, subunit 2, domain 6"/>
    <property type="match status" value="1"/>
</dbReference>
<evidence type="ECO:0000256" key="5">
    <source>
        <dbReference type="ARBA" id="ARBA00048552"/>
    </source>
</evidence>
<dbReference type="KEGG" id="stur:STURON_0040"/>
<dbReference type="InterPro" id="IPR014724">
    <property type="entry name" value="RNA_pol_RPB2_OB-fold"/>
</dbReference>
<accession>A0A0K1P4R9</accession>
<comment type="subunit">
    <text evidence="6 8">The RNAP catalytic core consists of 2 alpha, 1 beta, 1 beta' and 1 omega subunit. When a sigma factor is associated with the core the holoenzyme is formed, which can initiate transcription.</text>
</comment>
<dbReference type="GO" id="GO:0032549">
    <property type="term" value="F:ribonucleoside binding"/>
    <property type="evidence" value="ECO:0007669"/>
    <property type="project" value="InterPro"/>
</dbReference>
<dbReference type="InterPro" id="IPR007120">
    <property type="entry name" value="DNA-dir_RNAP_su2_dom"/>
</dbReference>
<dbReference type="InterPro" id="IPR042107">
    <property type="entry name" value="DNA-dir_RNA_pol_bsu_ext_1_sf"/>
</dbReference>
<dbReference type="Gene3D" id="2.40.50.100">
    <property type="match status" value="1"/>
</dbReference>
<dbReference type="InterPro" id="IPR007645">
    <property type="entry name" value="RNA_pol_Rpb2_3"/>
</dbReference>
<dbReference type="OrthoDB" id="9803954at2"/>
<keyword evidence="3 6" id="KW-0548">Nucleotidyltransferase</keyword>
<evidence type="ECO:0000313" key="15">
    <source>
        <dbReference type="EMBL" id="AKU79286.1"/>
    </source>
</evidence>
<dbReference type="GO" id="GO:0003899">
    <property type="term" value="F:DNA-directed RNA polymerase activity"/>
    <property type="evidence" value="ECO:0007669"/>
    <property type="project" value="UniProtKB-UniRule"/>
</dbReference>
<dbReference type="STRING" id="216946.STURO_v1c00400"/>
<dbReference type="Gene3D" id="2.30.150.10">
    <property type="entry name" value="DNA-directed RNA polymerase, beta subunit, external 1 domain"/>
    <property type="match status" value="1"/>
</dbReference>
<keyword evidence="4 6" id="KW-0804">Transcription</keyword>
<evidence type="ECO:0000259" key="14">
    <source>
        <dbReference type="Pfam" id="PF10385"/>
    </source>
</evidence>
<dbReference type="InterPro" id="IPR007641">
    <property type="entry name" value="RNA_pol_Rpb2_7"/>
</dbReference>
<organism evidence="15 16">
    <name type="scientific">Spiroplasma turonicum</name>
    <dbReference type="NCBI Taxonomy" id="216946"/>
    <lineage>
        <taxon>Bacteria</taxon>
        <taxon>Bacillati</taxon>
        <taxon>Mycoplasmatota</taxon>
        <taxon>Mollicutes</taxon>
        <taxon>Entomoplasmatales</taxon>
        <taxon>Spiroplasmataceae</taxon>
        <taxon>Spiroplasma</taxon>
    </lineage>
</organism>
<dbReference type="Gene3D" id="2.40.50.150">
    <property type="match status" value="1"/>
</dbReference>
<dbReference type="InterPro" id="IPR015712">
    <property type="entry name" value="DNA-dir_RNA_pol_su2"/>
</dbReference>
<evidence type="ECO:0000259" key="13">
    <source>
        <dbReference type="Pfam" id="PF04565"/>
    </source>
</evidence>
<evidence type="ECO:0000256" key="3">
    <source>
        <dbReference type="ARBA" id="ARBA00022695"/>
    </source>
</evidence>
<evidence type="ECO:0000259" key="9">
    <source>
        <dbReference type="Pfam" id="PF00562"/>
    </source>
</evidence>
<feature type="domain" description="RNA polymerase Rpb2" evidence="11">
    <location>
        <begin position="210"/>
        <end position="367"/>
    </location>
</feature>
<evidence type="ECO:0000259" key="12">
    <source>
        <dbReference type="Pfam" id="PF04563"/>
    </source>
</evidence>
<feature type="domain" description="RNA polymerase Rpb2" evidence="10">
    <location>
        <begin position="1140"/>
        <end position="1215"/>
    </location>
</feature>
<dbReference type="Pfam" id="PF00562">
    <property type="entry name" value="RNA_pol_Rpb2_6"/>
    <property type="match status" value="1"/>
</dbReference>
<dbReference type="InterPro" id="IPR037033">
    <property type="entry name" value="DNA-dir_RNAP_su2_hyb_sf"/>
</dbReference>
<protein>
    <recommendedName>
        <fullName evidence="6 8">DNA-directed RNA polymerase subunit beta</fullName>
        <shortName evidence="6">RNAP subunit beta</shortName>
        <ecNumber evidence="6 8">2.7.7.6</ecNumber>
    </recommendedName>
    <alternativeName>
        <fullName evidence="6">RNA polymerase subunit beta</fullName>
    </alternativeName>
    <alternativeName>
        <fullName evidence="6">Transcriptase subunit beta</fullName>
    </alternativeName>
</protein>
<evidence type="ECO:0000256" key="8">
    <source>
        <dbReference type="RuleBase" id="RU363031"/>
    </source>
</evidence>
<dbReference type="Pfam" id="PF10385">
    <property type="entry name" value="RNA_pol_Rpb2_45"/>
    <property type="match status" value="1"/>
</dbReference>
<evidence type="ECO:0000259" key="11">
    <source>
        <dbReference type="Pfam" id="PF04561"/>
    </source>
</evidence>
<dbReference type="Pfam" id="PF04560">
    <property type="entry name" value="RNA_pol_Rpb2_7"/>
    <property type="match status" value="1"/>
</dbReference>
<comment type="function">
    <text evidence="6 8">DNA-dependent RNA polymerase catalyzes the transcription of DNA into RNA using the four ribonucleoside triphosphates as substrates.</text>
</comment>
<dbReference type="EMBL" id="CP012328">
    <property type="protein sequence ID" value="AKU79286.1"/>
    <property type="molecule type" value="Genomic_DNA"/>
</dbReference>
<dbReference type="GO" id="GO:0000428">
    <property type="term" value="C:DNA-directed RNA polymerase complex"/>
    <property type="evidence" value="ECO:0007669"/>
    <property type="project" value="UniProtKB-KW"/>
</dbReference>
<dbReference type="InterPro" id="IPR007121">
    <property type="entry name" value="RNA_pol_bsu_CS"/>
</dbReference>
<keyword evidence="16" id="KW-1185">Reference proteome</keyword>
<dbReference type="Pfam" id="PF04563">
    <property type="entry name" value="RNA_pol_Rpb2_1"/>
    <property type="match status" value="1"/>
</dbReference>
<dbReference type="PROSITE" id="PS01166">
    <property type="entry name" value="RNA_POL_BETA"/>
    <property type="match status" value="1"/>
</dbReference>
<dbReference type="Pfam" id="PF04561">
    <property type="entry name" value="RNA_pol_Rpb2_2"/>
    <property type="match status" value="2"/>
</dbReference>
<keyword evidence="1 6" id="KW-0240">DNA-directed RNA polymerase</keyword>
<feature type="domain" description="RNA polymerase Rpb2" evidence="13">
    <location>
        <begin position="548"/>
        <end position="616"/>
    </location>
</feature>
<dbReference type="GO" id="GO:0006351">
    <property type="term" value="P:DNA-templated transcription"/>
    <property type="evidence" value="ECO:0007669"/>
    <property type="project" value="UniProtKB-UniRule"/>
</dbReference>
<feature type="domain" description="DNA-directed RNA polymerase subunit 2 hybrid-binding" evidence="9">
    <location>
        <begin position="753"/>
        <end position="1138"/>
    </location>
</feature>
<feature type="domain" description="RNA polymerase Rpb2" evidence="11">
    <location>
        <begin position="446"/>
        <end position="489"/>
    </location>
</feature>
<evidence type="ECO:0000259" key="10">
    <source>
        <dbReference type="Pfam" id="PF04560"/>
    </source>
</evidence>
<dbReference type="InterPro" id="IPR007644">
    <property type="entry name" value="RNA_pol_bsu_protrusion"/>
</dbReference>
<dbReference type="HAMAP" id="MF_01321">
    <property type="entry name" value="RNApol_bact_RpoB"/>
    <property type="match status" value="1"/>
</dbReference>
<sequence>MNYKVKKINALVERRDYSKVSGNLELPNLIELQTATFDWFKKVGIDEVFSEVFPIMSIDGNIVLSLTNWEFREPRMSMVKAKEESKIYDAPIYADLSLTIHMEDVEIFKSNIIGSPDAFLKNWLQEKLEANTIEFKNGKDNLYFFEFKSKYGDKDSIQIELKEEKDDFYIATIDIYKTGEVFFGEFPLMTDRGTFIINGSEKVVVSQLVRSPGSYFKQEMNRKNGEMIYFADIIPSRGTWLEFELETKKTLDNKIASIFNVKIDKSRKTTVSSLLTAFKMDKDEVLSLFDNNRVMELSYEADTLTGDLNIDYENQVQDIYKKIRQGETATSDGASKYLYGLLFDKRKYDLTKAGRFKLQQKLAVKNRLIGRILAEDIIDKNGKVAFAKGLEVSKDNIDEIDLVLSDGAMIKHINFNKAIESGNEIQVIRVYKDNDLRDEIETIIGITKNSSDEFINIPDIVATISYALNLSNGIGEIDDIDHLGNRRVRTVGELLQNQFRIGMMRIEKNVREKLATSNPFKMKPSGVINNKPLTAIIGEFFNLSQLSQFMDQTNPLAELTNKRRLTALGPGGLSRDRAALEVRDVHPSHYGRICPIETPEGPNIGLINNLSTYAKINEYGFIETPYRKVKNKKVYLDQYEYLTADKEKEYVVAQANIKMSEDGTILDDQVIARYRGDDIMVNAADVDYVDVSPKQIVSIATSCIPFLENDDANRALMGANMQRQAVPLIDPESPVVGTGVEFEAARDSGDAVVATEDGIVKYVDSRKIIIEQNNVVKNYDLNDFNRSNNGTAITHIPIVKVGDKVKKRDILADGPSMEKGELALGQNVVVAFTTWNGYNYEDAVIVSERVVIDDRFTSIHIDEYTIERRQTKQGQEEITRDIPNVSETVKKNLDEDGIVAIGAEVKVGDILVGKVTPKSQTQLSPEDKLLHAIFGEKSRNVKDNSLRVPNGGEGIVKSIKRFSKANGHDLPADILEVIKVYVVQKRKIQEGDKMAGRHGNKGVISKILPVEDMPHMEDGTPVDIMLNPQGVPSRMNIGQVLEIHLGMAAQKLGVKISTPVFEGVKEQDLKEIMTEAGMTNFGKVKLIDGRTGEAFDKPISVGVMYMLKLSHMVDDKLHTRNIGPYSLITQQPLGGKAQNGGQRFGEMEVWALEAYGAAYTLREILTIKSDDIKGRIKTYESIVRSKPIPKPGIPESFNVLTKEIMGLGFDMHMIDENGNKAPISAYDDTEIDIDELNDFMENSSNNLENNDDFDEFVEPSEEELQDLDIEDFTDIDFDDKDFSE</sequence>
<comment type="similarity">
    <text evidence="6 7">Belongs to the RNA polymerase beta chain family.</text>
</comment>
<feature type="domain" description="DNA-directed RNA polymerase beta subunit external 1" evidence="14">
    <location>
        <begin position="626"/>
        <end position="692"/>
    </location>
</feature>
<dbReference type="Pfam" id="PF04565">
    <property type="entry name" value="RNA_pol_Rpb2_3"/>
    <property type="match status" value="1"/>
</dbReference>
<dbReference type="RefSeq" id="WP_075047903.1">
    <property type="nucleotide sequence ID" value="NZ_CP012328.1"/>
</dbReference>
<evidence type="ECO:0000256" key="1">
    <source>
        <dbReference type="ARBA" id="ARBA00022478"/>
    </source>
</evidence>
<dbReference type="InterPro" id="IPR007642">
    <property type="entry name" value="RNA_pol_Rpb2_2"/>
</dbReference>
<proteinExistence type="inferred from homology"/>
<dbReference type="SUPFAM" id="SSF64484">
    <property type="entry name" value="beta and beta-prime subunits of DNA dependent RNA-polymerase"/>
    <property type="match status" value="1"/>
</dbReference>
<comment type="catalytic activity">
    <reaction evidence="5 6 8">
        <text>RNA(n) + a ribonucleoside 5'-triphosphate = RNA(n+1) + diphosphate</text>
        <dbReference type="Rhea" id="RHEA:21248"/>
        <dbReference type="Rhea" id="RHEA-COMP:14527"/>
        <dbReference type="Rhea" id="RHEA-COMP:17342"/>
        <dbReference type="ChEBI" id="CHEBI:33019"/>
        <dbReference type="ChEBI" id="CHEBI:61557"/>
        <dbReference type="ChEBI" id="CHEBI:140395"/>
        <dbReference type="EC" id="2.7.7.6"/>
    </reaction>
</comment>
<dbReference type="NCBIfam" id="NF001616">
    <property type="entry name" value="PRK00405.1"/>
    <property type="match status" value="1"/>
</dbReference>
<evidence type="ECO:0000256" key="2">
    <source>
        <dbReference type="ARBA" id="ARBA00022679"/>
    </source>
</evidence>
<dbReference type="PATRIC" id="fig|216946.3.peg.40"/>
<evidence type="ECO:0000256" key="7">
    <source>
        <dbReference type="RuleBase" id="RU000434"/>
    </source>
</evidence>
<keyword evidence="2 6" id="KW-0808">Transferase</keyword>
<dbReference type="GO" id="GO:0003677">
    <property type="term" value="F:DNA binding"/>
    <property type="evidence" value="ECO:0007669"/>
    <property type="project" value="UniProtKB-UniRule"/>
</dbReference>
<dbReference type="InterPro" id="IPR037034">
    <property type="entry name" value="RNA_pol_Rpb2_2_sf"/>
</dbReference>
<dbReference type="CDD" id="cd00653">
    <property type="entry name" value="RNA_pol_B_RPB2"/>
    <property type="match status" value="1"/>
</dbReference>
<evidence type="ECO:0000313" key="16">
    <source>
        <dbReference type="Proteomes" id="UP000067243"/>
    </source>
</evidence>
<dbReference type="Gene3D" id="3.90.1800.10">
    <property type="entry name" value="RNA polymerase alpha subunit dimerisation domain"/>
    <property type="match status" value="1"/>
</dbReference>
<evidence type="ECO:0000256" key="4">
    <source>
        <dbReference type="ARBA" id="ARBA00023163"/>
    </source>
</evidence>
<dbReference type="InterPro" id="IPR010243">
    <property type="entry name" value="RNA_pol_bsu_bac"/>
</dbReference>
<name>A0A0K1P4R9_9MOLU</name>
<dbReference type="InterPro" id="IPR019462">
    <property type="entry name" value="DNA-dir_RNA_pol_bsu_external_1"/>
</dbReference>
<feature type="domain" description="RNA polymerase beta subunit protrusion" evidence="12">
    <location>
        <begin position="193"/>
        <end position="534"/>
    </location>
</feature>
<dbReference type="NCBIfam" id="TIGR02013">
    <property type="entry name" value="rpoB"/>
    <property type="match status" value="1"/>
</dbReference>
<dbReference type="Gene3D" id="3.90.1100.10">
    <property type="match status" value="1"/>
</dbReference>
<dbReference type="Proteomes" id="UP000067243">
    <property type="component" value="Chromosome"/>
</dbReference>
<evidence type="ECO:0000256" key="6">
    <source>
        <dbReference type="HAMAP-Rule" id="MF_01321"/>
    </source>
</evidence>
<dbReference type="EC" id="2.7.7.6" evidence="6 8"/>
<dbReference type="Gene3D" id="3.90.1110.10">
    <property type="entry name" value="RNA polymerase Rpb2, domain 2"/>
    <property type="match status" value="1"/>
</dbReference>
<reference evidence="15 16" key="1">
    <citation type="journal article" date="2015" name="Genome Announc.">
        <title>Complete Genome Sequence of Spiroplasma turonicum Strain Tab4cT, a Parasite of a Horse Fly, Haematopota sp. (Diptera: Tabanidae).</title>
        <authorList>
            <person name="Davis R.E."/>
            <person name="Shao J."/>
            <person name="Zhao Y."/>
            <person name="Gasparich G.E."/>
            <person name="Gaynor B.J."/>
            <person name="Donofrio N."/>
        </authorList>
    </citation>
    <scope>NUCLEOTIDE SEQUENCE [LARGE SCALE GENOMIC DNA]</scope>
    <source>
        <strain evidence="15 16">Tab4c</strain>
    </source>
</reference>
<gene>
    <name evidence="6 15" type="primary">rpoB</name>
    <name evidence="15" type="ORF">STURON_0040</name>
</gene>